<reference evidence="2 3" key="1">
    <citation type="submission" date="2016-07" db="EMBL/GenBank/DDBJ databases">
        <title>Pervasive Adenine N6-methylation of Active Genes in Fungi.</title>
        <authorList>
            <consortium name="DOE Joint Genome Institute"/>
            <person name="Mondo S.J."/>
            <person name="Dannebaum R.O."/>
            <person name="Kuo R.C."/>
            <person name="Labutti K."/>
            <person name="Haridas S."/>
            <person name="Kuo A."/>
            <person name="Salamov A."/>
            <person name="Ahrendt S.R."/>
            <person name="Lipzen A."/>
            <person name="Sullivan W."/>
            <person name="Andreopoulos W.B."/>
            <person name="Clum A."/>
            <person name="Lindquist E."/>
            <person name="Daum C."/>
            <person name="Ramamoorthy G.K."/>
            <person name="Gryganskyi A."/>
            <person name="Culley D."/>
            <person name="Magnuson J.K."/>
            <person name="James T.Y."/>
            <person name="O'Malley M.A."/>
            <person name="Stajich J.E."/>
            <person name="Spatafora J.W."/>
            <person name="Visel A."/>
            <person name="Grigoriev I.V."/>
        </authorList>
    </citation>
    <scope>NUCLEOTIDE SEQUENCE [LARGE SCALE GENOMIC DNA]</scope>
    <source>
        <strain evidence="2 3">NRRL 3301</strain>
    </source>
</reference>
<feature type="compositionally biased region" description="Pro residues" evidence="1">
    <location>
        <begin position="46"/>
        <end position="65"/>
    </location>
</feature>
<organism evidence="2 3">
    <name type="scientific">Hesseltinella vesiculosa</name>
    <dbReference type="NCBI Taxonomy" id="101127"/>
    <lineage>
        <taxon>Eukaryota</taxon>
        <taxon>Fungi</taxon>
        <taxon>Fungi incertae sedis</taxon>
        <taxon>Mucoromycota</taxon>
        <taxon>Mucoromycotina</taxon>
        <taxon>Mucoromycetes</taxon>
        <taxon>Mucorales</taxon>
        <taxon>Cunninghamellaceae</taxon>
        <taxon>Hesseltinella</taxon>
    </lineage>
</organism>
<keyword evidence="3" id="KW-1185">Reference proteome</keyword>
<sequence length="105" mass="11354">MTNKKTMSPVSTQRTFHLNRKPASSSSPLASPSWGPMATADRPFLEPTPPSDNPSFSTPPPPPSIPMAASFSSLSNSANDFVLYQSAHSPRQIPDEMFPDLEPLV</sequence>
<protein>
    <submittedName>
        <fullName evidence="2">Uncharacterized protein</fullName>
    </submittedName>
</protein>
<gene>
    <name evidence="2" type="ORF">DM01DRAFT_1408002</name>
</gene>
<evidence type="ECO:0000313" key="3">
    <source>
        <dbReference type="Proteomes" id="UP000242146"/>
    </source>
</evidence>
<feature type="compositionally biased region" description="Polar residues" evidence="1">
    <location>
        <begin position="1"/>
        <end position="16"/>
    </location>
</feature>
<evidence type="ECO:0000256" key="1">
    <source>
        <dbReference type="SAM" id="MobiDB-lite"/>
    </source>
</evidence>
<proteinExistence type="predicted"/>
<dbReference type="Proteomes" id="UP000242146">
    <property type="component" value="Unassembled WGS sequence"/>
</dbReference>
<evidence type="ECO:0000313" key="2">
    <source>
        <dbReference type="EMBL" id="ORX52661.1"/>
    </source>
</evidence>
<feature type="compositionally biased region" description="Low complexity" evidence="1">
    <location>
        <begin position="22"/>
        <end position="33"/>
    </location>
</feature>
<feature type="region of interest" description="Disordered" evidence="1">
    <location>
        <begin position="1"/>
        <end position="71"/>
    </location>
</feature>
<dbReference type="AlphaFoldDB" id="A0A1X2GFH7"/>
<name>A0A1X2GFH7_9FUNG</name>
<comment type="caution">
    <text evidence="2">The sequence shown here is derived from an EMBL/GenBank/DDBJ whole genome shotgun (WGS) entry which is preliminary data.</text>
</comment>
<accession>A0A1X2GFH7</accession>
<dbReference type="EMBL" id="MCGT01000017">
    <property type="protein sequence ID" value="ORX52661.1"/>
    <property type="molecule type" value="Genomic_DNA"/>
</dbReference>